<sequence length="939" mass="101088">MPGGASALVGRDAELSALVRWIEELARGTGRAVLVEGEPGIGKSSLVRAAVAVAGRRGCQVLWAEGDELGQALPLRPLLDALAVGELDTEPRLATIRRLLRGEVSGGADPTVAASEQMLTLMTELCSAAPTVLVVDDLQWADTATIGVWEWLARSAERSALLLIGIVRPIPQRDDLDAIRRAVGEPGTVRLGGLPTKAVANLVSAISDGQPGEELLRLADGAAGNPLYLTELLEALLRSDRLKVNDTGVIEVTGGPVPESLYAAIADRLDFLPRELRTTLQAAALLGMEFPVTDLALVRNCRIADLVPAIDEACAAGVLTDVRDKLVFRHPLIRQALYDDIADAVRPAWHQDAARALAEAGVPHDRVARQLLQAVSAPGAGPLDDRLLDWLAEAAPILIAQTPKTAVNLLRQASRRSPADTERGAKLASRLADALFRAGDHVRAARVAHRAMAVITEPDLLVDLHWTAAQCRALAGRAEESFESLARALELPGMSARHRARLLVMTARAHRDLGEVTVAGRVATEALTTAEQAGDRWAVGWALHVLIIVSIMQGDVEKALPLFERALEVVEDDTTLTDLGLLLQINKAVALGDLDRYDDALHAAERVRHRADQTGSLVRLAQAQTALTELLFEVGRWDDAQAEIENLSDDFKDPGVTCCDRGIAAVIAFHRGDPATARQHLQLAAPSAEKIGNRVIAPLTLARSLHHEINDQPADALAELTACVTGHAEELDEMEDLLPEAARLAARIGTTGTATDIAAQTATLARRSQVPHRVAAAAYCRGLLERDPALLQQAAEHYHEANRPLQRAKALEAAAITHVGRGDRDAARTAFTHADDLYDHLGAHWDQTHLRAQLRRYGIRRGPRVKHRQAKVGWKSLTPTETKIAGMVAAGLPNRQIAEQLVLSPRTVGTHVSHILAKLGVRSRIDIAREAAEHSRVPR</sequence>
<dbReference type="PANTHER" id="PTHR16305:SF35">
    <property type="entry name" value="TRANSCRIPTIONAL ACTIVATOR DOMAIN"/>
    <property type="match status" value="1"/>
</dbReference>
<dbReference type="SUPFAM" id="SSF52540">
    <property type="entry name" value="P-loop containing nucleoside triphosphate hydrolases"/>
    <property type="match status" value="1"/>
</dbReference>
<dbReference type="CDD" id="cd06170">
    <property type="entry name" value="LuxR_C_like"/>
    <property type="match status" value="1"/>
</dbReference>
<evidence type="ECO:0000313" key="4">
    <source>
        <dbReference type="EMBL" id="OLF10000.1"/>
    </source>
</evidence>
<evidence type="ECO:0000259" key="3">
    <source>
        <dbReference type="PROSITE" id="PS50043"/>
    </source>
</evidence>
<dbReference type="SUPFAM" id="SSF48452">
    <property type="entry name" value="TPR-like"/>
    <property type="match status" value="2"/>
</dbReference>
<evidence type="ECO:0000256" key="2">
    <source>
        <dbReference type="ARBA" id="ARBA00022840"/>
    </source>
</evidence>
<dbReference type="GO" id="GO:0005524">
    <property type="term" value="F:ATP binding"/>
    <property type="evidence" value="ECO:0007669"/>
    <property type="project" value="UniProtKB-KW"/>
</dbReference>
<dbReference type="Pfam" id="PF13191">
    <property type="entry name" value="AAA_16"/>
    <property type="match status" value="1"/>
</dbReference>
<dbReference type="Proteomes" id="UP000185596">
    <property type="component" value="Unassembled WGS sequence"/>
</dbReference>
<dbReference type="Gene3D" id="1.25.40.10">
    <property type="entry name" value="Tetratricopeptide repeat domain"/>
    <property type="match status" value="2"/>
</dbReference>
<dbReference type="Pfam" id="PF00196">
    <property type="entry name" value="GerE"/>
    <property type="match status" value="1"/>
</dbReference>
<dbReference type="Gene3D" id="1.10.10.10">
    <property type="entry name" value="Winged helix-like DNA-binding domain superfamily/Winged helix DNA-binding domain"/>
    <property type="match status" value="1"/>
</dbReference>
<name>A0A1Q8C6K6_9PSEU</name>
<keyword evidence="1" id="KW-0547">Nucleotide-binding</keyword>
<dbReference type="SMART" id="SM00421">
    <property type="entry name" value="HTH_LUXR"/>
    <property type="match status" value="1"/>
</dbReference>
<evidence type="ECO:0000313" key="5">
    <source>
        <dbReference type="Proteomes" id="UP000185596"/>
    </source>
</evidence>
<dbReference type="PANTHER" id="PTHR16305">
    <property type="entry name" value="TESTICULAR SOLUBLE ADENYLYL CYCLASE"/>
    <property type="match status" value="1"/>
</dbReference>
<dbReference type="InterPro" id="IPR041664">
    <property type="entry name" value="AAA_16"/>
</dbReference>
<dbReference type="PROSITE" id="PS00622">
    <property type="entry name" value="HTH_LUXR_1"/>
    <property type="match status" value="1"/>
</dbReference>
<proteinExistence type="predicted"/>
<dbReference type="InterPro" id="IPR000792">
    <property type="entry name" value="Tscrpt_reg_LuxR_C"/>
</dbReference>
<dbReference type="SUPFAM" id="SSF46894">
    <property type="entry name" value="C-terminal effector domain of the bipartite response regulators"/>
    <property type="match status" value="1"/>
</dbReference>
<dbReference type="EMBL" id="MSIE01000078">
    <property type="protein sequence ID" value="OLF10000.1"/>
    <property type="molecule type" value="Genomic_DNA"/>
</dbReference>
<keyword evidence="2" id="KW-0067">ATP-binding</keyword>
<gene>
    <name evidence="4" type="ORF">BU204_32100</name>
</gene>
<dbReference type="GO" id="GO:0005737">
    <property type="term" value="C:cytoplasm"/>
    <property type="evidence" value="ECO:0007669"/>
    <property type="project" value="TreeGrafter"/>
</dbReference>
<dbReference type="GO" id="GO:0004016">
    <property type="term" value="F:adenylate cyclase activity"/>
    <property type="evidence" value="ECO:0007669"/>
    <property type="project" value="TreeGrafter"/>
</dbReference>
<feature type="domain" description="HTH luxR-type" evidence="3">
    <location>
        <begin position="870"/>
        <end position="935"/>
    </location>
</feature>
<protein>
    <submittedName>
        <fullName evidence="4">LuxR family transcriptional regulator</fullName>
    </submittedName>
</protein>
<dbReference type="OrthoDB" id="8482304at2"/>
<dbReference type="InterPro" id="IPR036388">
    <property type="entry name" value="WH-like_DNA-bd_sf"/>
</dbReference>
<dbReference type="GO" id="GO:0003677">
    <property type="term" value="F:DNA binding"/>
    <property type="evidence" value="ECO:0007669"/>
    <property type="project" value="InterPro"/>
</dbReference>
<evidence type="ECO:0000256" key="1">
    <source>
        <dbReference type="ARBA" id="ARBA00022741"/>
    </source>
</evidence>
<dbReference type="InterPro" id="IPR027417">
    <property type="entry name" value="P-loop_NTPase"/>
</dbReference>
<comment type="caution">
    <text evidence="4">The sequence shown here is derived from an EMBL/GenBank/DDBJ whole genome shotgun (WGS) entry which is preliminary data.</text>
</comment>
<dbReference type="GO" id="GO:0006355">
    <property type="term" value="P:regulation of DNA-templated transcription"/>
    <property type="evidence" value="ECO:0007669"/>
    <property type="project" value="InterPro"/>
</dbReference>
<dbReference type="RefSeq" id="WP_075129569.1">
    <property type="nucleotide sequence ID" value="NZ_MSIE01000078.1"/>
</dbReference>
<dbReference type="Gene3D" id="3.40.50.300">
    <property type="entry name" value="P-loop containing nucleotide triphosphate hydrolases"/>
    <property type="match status" value="1"/>
</dbReference>
<dbReference type="PROSITE" id="PS50043">
    <property type="entry name" value="HTH_LUXR_2"/>
    <property type="match status" value="1"/>
</dbReference>
<accession>A0A1Q8C6K6</accession>
<dbReference type="InterPro" id="IPR016032">
    <property type="entry name" value="Sig_transdc_resp-reg_C-effctor"/>
</dbReference>
<reference evidence="4 5" key="1">
    <citation type="submission" date="2016-12" db="EMBL/GenBank/DDBJ databases">
        <title>The draft genome sequence of Actinophytocola sp. 11-183.</title>
        <authorList>
            <person name="Wang W."/>
            <person name="Yuan L."/>
        </authorList>
    </citation>
    <scope>NUCLEOTIDE SEQUENCE [LARGE SCALE GENOMIC DNA]</scope>
    <source>
        <strain evidence="4 5">11-183</strain>
    </source>
</reference>
<dbReference type="InterPro" id="IPR011990">
    <property type="entry name" value="TPR-like_helical_dom_sf"/>
</dbReference>
<dbReference type="AlphaFoldDB" id="A0A1Q8C6K6"/>
<dbReference type="STRING" id="1912961.BU204_32100"/>
<dbReference type="PRINTS" id="PR00038">
    <property type="entry name" value="HTHLUXR"/>
</dbReference>
<keyword evidence="5" id="KW-1185">Reference proteome</keyword>
<organism evidence="4 5">
    <name type="scientific">Actinophytocola xanthii</name>
    <dbReference type="NCBI Taxonomy" id="1912961"/>
    <lineage>
        <taxon>Bacteria</taxon>
        <taxon>Bacillati</taxon>
        <taxon>Actinomycetota</taxon>
        <taxon>Actinomycetes</taxon>
        <taxon>Pseudonocardiales</taxon>
        <taxon>Pseudonocardiaceae</taxon>
    </lineage>
</organism>